<proteinExistence type="predicted"/>
<dbReference type="Pfam" id="PF10373">
    <property type="entry name" value="EST1_DNA_bind"/>
    <property type="match status" value="1"/>
</dbReference>
<protein>
    <recommendedName>
        <fullName evidence="6">PIN domain-containing protein</fullName>
    </recommendedName>
</protein>
<dbReference type="GO" id="GO:0042162">
    <property type="term" value="F:telomeric DNA binding"/>
    <property type="evidence" value="ECO:0007669"/>
    <property type="project" value="TreeGrafter"/>
</dbReference>
<dbReference type="AlphaFoldDB" id="A0A9W8E0Q3"/>
<dbReference type="InterPro" id="IPR045153">
    <property type="entry name" value="Est1/Ebs1-like"/>
</dbReference>
<feature type="region of interest" description="Disordered" evidence="1">
    <location>
        <begin position="613"/>
        <end position="689"/>
    </location>
</feature>
<evidence type="ECO:0008006" key="6">
    <source>
        <dbReference type="Google" id="ProtNLM"/>
    </source>
</evidence>
<gene>
    <name evidence="4" type="ORF">IWQ60_002857</name>
</gene>
<evidence type="ECO:0000256" key="1">
    <source>
        <dbReference type="SAM" id="MobiDB-lite"/>
    </source>
</evidence>
<dbReference type="GO" id="GO:0070034">
    <property type="term" value="F:telomerase RNA binding"/>
    <property type="evidence" value="ECO:0007669"/>
    <property type="project" value="TreeGrafter"/>
</dbReference>
<organism evidence="4 5">
    <name type="scientific">Tieghemiomyces parasiticus</name>
    <dbReference type="NCBI Taxonomy" id="78921"/>
    <lineage>
        <taxon>Eukaryota</taxon>
        <taxon>Fungi</taxon>
        <taxon>Fungi incertae sedis</taxon>
        <taxon>Zoopagomycota</taxon>
        <taxon>Kickxellomycotina</taxon>
        <taxon>Dimargaritomycetes</taxon>
        <taxon>Dimargaritales</taxon>
        <taxon>Dimargaritaceae</taxon>
        <taxon>Tieghemiomyces</taxon>
    </lineage>
</organism>
<dbReference type="InterPro" id="IPR011990">
    <property type="entry name" value="TPR-like_helical_dom_sf"/>
</dbReference>
<name>A0A9W8E0Q3_9FUNG</name>
<dbReference type="SUPFAM" id="SSF48452">
    <property type="entry name" value="TPR-like"/>
    <property type="match status" value="1"/>
</dbReference>
<dbReference type="Proteomes" id="UP001150569">
    <property type="component" value="Unassembled WGS sequence"/>
</dbReference>
<dbReference type="Pfam" id="PF10374">
    <property type="entry name" value="EST1"/>
    <property type="match status" value="1"/>
</dbReference>
<evidence type="ECO:0000259" key="2">
    <source>
        <dbReference type="Pfam" id="PF10373"/>
    </source>
</evidence>
<dbReference type="InterPro" id="IPR019458">
    <property type="entry name" value="Est1-like_N"/>
</dbReference>
<sequence length="999" mass="110159">MAPSAANAEYGELLRLAGTLEERVTQLNTRSRDADLGPALQFLTNPPRLPNGHGRTSVETLELVLAEVHTSRLRLRDIHEALLKLDIFMAVDNSVDERLWKYVFHDHVELCRFHLRKLKSAPAESQALKLRWSAELQSTLDAANIFYHTLIVSTTSRYNLNLARSGLELTVSIDAPFDSQRKVWLVCLHRCLVYMGDVERYKVYHASEALNGKRHVTASGIDPYLKAKEYYYQSIAAYRESGRPHSQLAILAAYSNDDINVLYWYTLSLMLPYPSNNAWVNLQNYVKSYMSRSLKLGHSLNILIESDPFNHIKLYLRLIALVVMNDQRRAEESPIIMRALSSVFIPRNRLRLAADTKFFDDMGKILTVAIGRIWDLSLRLASMQDAQPSRALEDARLDLLVLGMKTANWLLGIYERTGYYSEAALRAAVPQPGTGLAAAAHAKSSALTRLSPLALWLDFFTCHYTIFDDALAVSKVREGTNSALSQEITAFNEALLGYLASCLHYYQDNADSLNTLYASDLAHAAWLPHDHVFLGAEFFHAWHARLPLDTDDAHVAAVANPYGRPALQAANLGLTPPAARQTSTTWPCWLARVVRTLTTIHLSPEQTEYLDDLLGIPNGRDQSDGSDGVAGDSAGASSIPPAPHPSAAGASQDLLSRYPPPPIVVDASGANGNHTYNTETTTHGNGTTNPVAGAVPTATYVGGGHISTEILPGVRCEKRTPSDLTDALGNLSLGVTGQRHYLIIPDLDAWAYHFTTFRTWTRMAPQATLVVPACTIRHLQQLKRGTAAATSGLDPKLGPRAREVLAFYEDVITHQTALTNLDPRGPKPLNEHEAEFPLTACTRYRLYFMKIDQTLDNWDQAKPFFQPTPASPPPPPGAMVGLTIAAANKPTVMKAEDNGDRAIKDLTGKVVAAATTTTTAAPQKPAAPRSGDILTHRHIASKHQPILAAVLYILKTKLTLRNAHFSEGTEVLLCTRDPELTFLCTLFGIRCLPVHRITL</sequence>
<accession>A0A9W8E0Q3</accession>
<reference evidence="4" key="1">
    <citation type="submission" date="2022-07" db="EMBL/GenBank/DDBJ databases">
        <title>Phylogenomic reconstructions and comparative analyses of Kickxellomycotina fungi.</title>
        <authorList>
            <person name="Reynolds N.K."/>
            <person name="Stajich J.E."/>
            <person name="Barry K."/>
            <person name="Grigoriev I.V."/>
            <person name="Crous P."/>
            <person name="Smith M.E."/>
        </authorList>
    </citation>
    <scope>NUCLEOTIDE SEQUENCE</scope>
    <source>
        <strain evidence="4">RSA 861</strain>
    </source>
</reference>
<keyword evidence="5" id="KW-1185">Reference proteome</keyword>
<evidence type="ECO:0000313" key="5">
    <source>
        <dbReference type="Proteomes" id="UP001150569"/>
    </source>
</evidence>
<dbReference type="OrthoDB" id="69928at2759"/>
<feature type="domain" description="Telomerase activating protein Est1-like N-terminal" evidence="3">
    <location>
        <begin position="95"/>
        <end position="203"/>
    </location>
</feature>
<dbReference type="Gene3D" id="1.25.40.10">
    <property type="entry name" value="Tetratricopeptide repeat domain"/>
    <property type="match status" value="1"/>
</dbReference>
<feature type="compositionally biased region" description="Low complexity" evidence="1">
    <location>
        <begin position="625"/>
        <end position="651"/>
    </location>
</feature>
<comment type="caution">
    <text evidence="4">The sequence shown here is derived from an EMBL/GenBank/DDBJ whole genome shotgun (WGS) entry which is preliminary data.</text>
</comment>
<dbReference type="GO" id="GO:0000184">
    <property type="term" value="P:nuclear-transcribed mRNA catabolic process, nonsense-mediated decay"/>
    <property type="evidence" value="ECO:0007669"/>
    <property type="project" value="TreeGrafter"/>
</dbReference>
<dbReference type="EMBL" id="JANBPT010000114">
    <property type="protein sequence ID" value="KAJ1927510.1"/>
    <property type="molecule type" value="Genomic_DNA"/>
</dbReference>
<evidence type="ECO:0000259" key="3">
    <source>
        <dbReference type="Pfam" id="PF10374"/>
    </source>
</evidence>
<feature type="domain" description="DNA/RNA-binding" evidence="2">
    <location>
        <begin position="227"/>
        <end position="296"/>
    </location>
</feature>
<dbReference type="GO" id="GO:0005697">
    <property type="term" value="C:telomerase holoenzyme complex"/>
    <property type="evidence" value="ECO:0007669"/>
    <property type="project" value="TreeGrafter"/>
</dbReference>
<dbReference type="PANTHER" id="PTHR15696:SF0">
    <property type="entry name" value="TELOMERASE-BINDING PROTEIN EST1A"/>
    <property type="match status" value="1"/>
</dbReference>
<feature type="compositionally biased region" description="Low complexity" evidence="1">
    <location>
        <begin position="671"/>
        <end position="689"/>
    </location>
</feature>
<dbReference type="PANTHER" id="PTHR15696">
    <property type="entry name" value="SMG-7 SUPPRESSOR WITH MORPHOLOGICAL EFFECT ON GENITALIA PROTEIN 7"/>
    <property type="match status" value="1"/>
</dbReference>
<dbReference type="InterPro" id="IPR018834">
    <property type="entry name" value="DNA/RNA-bd_Est1-type"/>
</dbReference>
<evidence type="ECO:0000313" key="4">
    <source>
        <dbReference type="EMBL" id="KAJ1927510.1"/>
    </source>
</evidence>